<dbReference type="AlphaFoldDB" id="A0A953LAB6"/>
<evidence type="ECO:0000313" key="15">
    <source>
        <dbReference type="Proteomes" id="UP000753961"/>
    </source>
</evidence>
<proteinExistence type="inferred from homology"/>
<evidence type="ECO:0000256" key="5">
    <source>
        <dbReference type="ARBA" id="ARBA00022618"/>
    </source>
</evidence>
<organism evidence="14 15">
    <name type="scientific">Membranihabitans marinus</name>
    <dbReference type="NCBI Taxonomy" id="1227546"/>
    <lineage>
        <taxon>Bacteria</taxon>
        <taxon>Pseudomonadati</taxon>
        <taxon>Bacteroidota</taxon>
        <taxon>Saprospiria</taxon>
        <taxon>Saprospirales</taxon>
        <taxon>Saprospiraceae</taxon>
        <taxon>Membranihabitans</taxon>
    </lineage>
</organism>
<comment type="caution">
    <text evidence="14">The sequence shown here is derived from an EMBL/GenBank/DDBJ whole genome shotgun (WGS) entry which is preliminary data.</text>
</comment>
<comment type="subcellular location">
    <subcellularLocation>
        <location evidence="1">Cell membrane</location>
        <topology evidence="1">Multi-pass membrane protein</topology>
    </subcellularLocation>
</comment>
<dbReference type="InterPro" id="IPR040690">
    <property type="entry name" value="FtsX_ECD"/>
</dbReference>
<keyword evidence="5 10" id="KW-0132">Cell division</keyword>
<keyword evidence="6 11" id="KW-0812">Transmembrane</keyword>
<reference evidence="14" key="1">
    <citation type="submission" date="2021-06" db="EMBL/GenBank/DDBJ databases">
        <title>44 bacteria genomes isolated from Dapeng, Shenzhen.</title>
        <authorList>
            <person name="Zheng W."/>
            <person name="Yu S."/>
            <person name="Huang Y."/>
        </authorList>
    </citation>
    <scope>NUCLEOTIDE SEQUENCE</scope>
    <source>
        <strain evidence="14">DP5N28-2</strain>
    </source>
</reference>
<evidence type="ECO:0000256" key="11">
    <source>
        <dbReference type="SAM" id="Phobius"/>
    </source>
</evidence>
<name>A0A953LAB6_9BACT</name>
<dbReference type="Proteomes" id="UP000753961">
    <property type="component" value="Unassembled WGS sequence"/>
</dbReference>
<evidence type="ECO:0000256" key="6">
    <source>
        <dbReference type="ARBA" id="ARBA00022692"/>
    </source>
</evidence>
<evidence type="ECO:0000256" key="2">
    <source>
        <dbReference type="ARBA" id="ARBA00007379"/>
    </source>
</evidence>
<comment type="similarity">
    <text evidence="2 10">Belongs to the ABC-4 integral membrane protein family. FtsX subfamily.</text>
</comment>
<dbReference type="Pfam" id="PF18075">
    <property type="entry name" value="FtsX_ECD"/>
    <property type="match status" value="1"/>
</dbReference>
<feature type="transmembrane region" description="Helical" evidence="11">
    <location>
        <begin position="221"/>
        <end position="246"/>
    </location>
</feature>
<dbReference type="PIRSF" id="PIRSF003097">
    <property type="entry name" value="FtsX"/>
    <property type="match status" value="1"/>
</dbReference>
<evidence type="ECO:0000256" key="4">
    <source>
        <dbReference type="ARBA" id="ARBA00022475"/>
    </source>
</evidence>
<evidence type="ECO:0000313" key="14">
    <source>
        <dbReference type="EMBL" id="MBY5959760.1"/>
    </source>
</evidence>
<keyword evidence="7 11" id="KW-1133">Transmembrane helix</keyword>
<evidence type="ECO:0000256" key="7">
    <source>
        <dbReference type="ARBA" id="ARBA00022989"/>
    </source>
</evidence>
<dbReference type="InterPro" id="IPR004513">
    <property type="entry name" value="FtsX"/>
</dbReference>
<feature type="domain" description="ABC3 transporter permease C-terminal" evidence="12">
    <location>
        <begin position="171"/>
        <end position="283"/>
    </location>
</feature>
<accession>A0A953LAB6</accession>
<dbReference type="GO" id="GO:0005886">
    <property type="term" value="C:plasma membrane"/>
    <property type="evidence" value="ECO:0007669"/>
    <property type="project" value="UniProtKB-SubCell"/>
</dbReference>
<evidence type="ECO:0000259" key="13">
    <source>
        <dbReference type="Pfam" id="PF18075"/>
    </source>
</evidence>
<sequence>MAGNFKKSKYRPKPNYWLSNVSVTLLLFLAGLLGLSWLHSNELINYLKENVNLTVELHRDIKNAELKKVTSSIKELDGVKAGSVQLISKEEGFQNLKSEFGEDFLDDDFPNPLQDMIVLNLNAVDVEKKKVDALKSSIRALSPGVSQVYFQDELFDTAIRNMNLVNWGMTVIGFLILLIAVFLIHNTIKLSLYSNRFVVKTMELVGARWGFIIRPFLSKSLVYGLICGIIAILALAGLGYYIYYVYPSILTIFNPQSTMLIMAGVLILGLLIQAVSTVFVVNKYLRKNMSDLF</sequence>
<evidence type="ECO:0000256" key="10">
    <source>
        <dbReference type="PIRNR" id="PIRNR003097"/>
    </source>
</evidence>
<dbReference type="Pfam" id="PF02687">
    <property type="entry name" value="FtsX"/>
    <property type="match status" value="1"/>
</dbReference>
<keyword evidence="9 10" id="KW-0131">Cell cycle</keyword>
<keyword evidence="8 10" id="KW-0472">Membrane</keyword>
<dbReference type="GO" id="GO:0051301">
    <property type="term" value="P:cell division"/>
    <property type="evidence" value="ECO:0007669"/>
    <property type="project" value="UniProtKB-KW"/>
</dbReference>
<evidence type="ECO:0000259" key="12">
    <source>
        <dbReference type="Pfam" id="PF02687"/>
    </source>
</evidence>
<keyword evidence="15" id="KW-1185">Reference proteome</keyword>
<dbReference type="Gene3D" id="3.30.70.3040">
    <property type="match status" value="1"/>
</dbReference>
<protein>
    <recommendedName>
        <fullName evidence="3 10">Cell division protein FtsX</fullName>
    </recommendedName>
</protein>
<evidence type="ECO:0000256" key="1">
    <source>
        <dbReference type="ARBA" id="ARBA00004651"/>
    </source>
</evidence>
<feature type="transmembrane region" description="Helical" evidence="11">
    <location>
        <begin position="258"/>
        <end position="281"/>
    </location>
</feature>
<evidence type="ECO:0000256" key="8">
    <source>
        <dbReference type="ARBA" id="ARBA00023136"/>
    </source>
</evidence>
<dbReference type="RefSeq" id="WP_222581295.1">
    <property type="nucleotide sequence ID" value="NZ_JAHVHU010000017.1"/>
</dbReference>
<dbReference type="InterPro" id="IPR003838">
    <property type="entry name" value="ABC3_permease_C"/>
</dbReference>
<feature type="transmembrane region" description="Helical" evidence="11">
    <location>
        <begin position="164"/>
        <end position="184"/>
    </location>
</feature>
<keyword evidence="4 10" id="KW-1003">Cell membrane</keyword>
<evidence type="ECO:0000256" key="9">
    <source>
        <dbReference type="ARBA" id="ARBA00023306"/>
    </source>
</evidence>
<dbReference type="PANTHER" id="PTHR47755:SF1">
    <property type="entry name" value="CELL DIVISION PROTEIN FTSX"/>
    <property type="match status" value="1"/>
</dbReference>
<feature type="transmembrane region" description="Helical" evidence="11">
    <location>
        <begin position="16"/>
        <end position="38"/>
    </location>
</feature>
<dbReference type="EMBL" id="JAHVHU010000017">
    <property type="protein sequence ID" value="MBY5959760.1"/>
    <property type="molecule type" value="Genomic_DNA"/>
</dbReference>
<feature type="domain" description="FtsX extracellular" evidence="13">
    <location>
        <begin position="51"/>
        <end position="148"/>
    </location>
</feature>
<gene>
    <name evidence="14" type="ORF">KUV50_16520</name>
</gene>
<dbReference type="PANTHER" id="PTHR47755">
    <property type="entry name" value="CELL DIVISION PROTEIN FTSX"/>
    <property type="match status" value="1"/>
</dbReference>
<evidence type="ECO:0000256" key="3">
    <source>
        <dbReference type="ARBA" id="ARBA00021907"/>
    </source>
</evidence>